<evidence type="ECO:0000256" key="2">
    <source>
        <dbReference type="SAM" id="Phobius"/>
    </source>
</evidence>
<keyword evidence="2" id="KW-0812">Transmembrane</keyword>
<reference evidence="4 5" key="1">
    <citation type="submission" date="2019-12" db="EMBL/GenBank/DDBJ databases">
        <title>WGS of CPCC 203550 I12A-02606.</title>
        <authorList>
            <person name="Jiang Z."/>
        </authorList>
    </citation>
    <scope>NUCLEOTIDE SEQUENCE [LARGE SCALE GENOMIC DNA]</scope>
    <source>
        <strain evidence="4 5">I12A-02606</strain>
    </source>
</reference>
<evidence type="ECO:0000256" key="1">
    <source>
        <dbReference type="SAM" id="MobiDB-lite"/>
    </source>
</evidence>
<dbReference type="Proteomes" id="UP000471126">
    <property type="component" value="Unassembled WGS sequence"/>
</dbReference>
<evidence type="ECO:0000313" key="4">
    <source>
        <dbReference type="EMBL" id="NEM08313.1"/>
    </source>
</evidence>
<accession>A0A6P0GLR1</accession>
<comment type="caution">
    <text evidence="4">The sequence shown here is derived from an EMBL/GenBank/DDBJ whole genome shotgun (WGS) entry which is preliminary data.</text>
</comment>
<dbReference type="AlphaFoldDB" id="A0A6P0GLR1"/>
<name>A0A6P0GLR1_9ACTN</name>
<feature type="compositionally biased region" description="Basic and acidic residues" evidence="1">
    <location>
        <begin position="124"/>
        <end position="135"/>
    </location>
</feature>
<feature type="region of interest" description="Disordered" evidence="1">
    <location>
        <begin position="110"/>
        <end position="184"/>
    </location>
</feature>
<feature type="transmembrane region" description="Helical" evidence="2">
    <location>
        <begin position="20"/>
        <end position="37"/>
    </location>
</feature>
<keyword evidence="2" id="KW-1133">Transmembrane helix</keyword>
<feature type="domain" description="SHOCT" evidence="3">
    <location>
        <begin position="152"/>
        <end position="175"/>
    </location>
</feature>
<sequence length="184" mass="19580">MLRRRLLRLRPALPHDTGAVIGLLFVLVPLFLGGTWWGAHTAAPPTRCCSAGRRSVLTLGWHFLEDGVDPPPGAEGISVGYVFCGVVFVLMGAALLLLLAAWRRGRTTRAAQAGPPSVVTPYPHLRDRPPPRESSEPDLPGGDDPGASVTGRLEQLARLHASGALTDEEFRAAKAATPREGAGR</sequence>
<evidence type="ECO:0000259" key="3">
    <source>
        <dbReference type="Pfam" id="PF09851"/>
    </source>
</evidence>
<protein>
    <submittedName>
        <fullName evidence="4">SHOCT domain-containing protein</fullName>
    </submittedName>
</protein>
<dbReference type="RefSeq" id="WP_163478408.1">
    <property type="nucleotide sequence ID" value="NZ_JAAGWE010000037.1"/>
</dbReference>
<feature type="transmembrane region" description="Helical" evidence="2">
    <location>
        <begin position="79"/>
        <end position="102"/>
    </location>
</feature>
<gene>
    <name evidence="4" type="ORF">GCU54_20280</name>
</gene>
<dbReference type="InterPro" id="IPR018649">
    <property type="entry name" value="SHOCT"/>
</dbReference>
<keyword evidence="2" id="KW-0472">Membrane</keyword>
<proteinExistence type="predicted"/>
<dbReference type="EMBL" id="JAAGWE010000037">
    <property type="protein sequence ID" value="NEM08313.1"/>
    <property type="molecule type" value="Genomic_DNA"/>
</dbReference>
<dbReference type="Pfam" id="PF09851">
    <property type="entry name" value="SHOCT"/>
    <property type="match status" value="1"/>
</dbReference>
<evidence type="ECO:0000313" key="5">
    <source>
        <dbReference type="Proteomes" id="UP000471126"/>
    </source>
</evidence>
<organism evidence="4 5">
    <name type="scientific">Geodermatophilus normandii</name>
    <dbReference type="NCBI Taxonomy" id="1137989"/>
    <lineage>
        <taxon>Bacteria</taxon>
        <taxon>Bacillati</taxon>
        <taxon>Actinomycetota</taxon>
        <taxon>Actinomycetes</taxon>
        <taxon>Geodermatophilales</taxon>
        <taxon>Geodermatophilaceae</taxon>
        <taxon>Geodermatophilus</taxon>
    </lineage>
</organism>